<dbReference type="AlphaFoldDB" id="A0A0F9HKZ5"/>
<comment type="caution">
    <text evidence="1">The sequence shown here is derived from an EMBL/GenBank/DDBJ whole genome shotgun (WGS) entry which is preliminary data.</text>
</comment>
<dbReference type="EMBL" id="LAZR01024247">
    <property type="protein sequence ID" value="KKL75797.1"/>
    <property type="molecule type" value="Genomic_DNA"/>
</dbReference>
<gene>
    <name evidence="1" type="ORF">LCGC14_2051290</name>
</gene>
<proteinExistence type="predicted"/>
<protein>
    <submittedName>
        <fullName evidence="1">Uncharacterized protein</fullName>
    </submittedName>
</protein>
<name>A0A0F9HKZ5_9ZZZZ</name>
<reference evidence="1" key="1">
    <citation type="journal article" date="2015" name="Nature">
        <title>Complex archaea that bridge the gap between prokaryotes and eukaryotes.</title>
        <authorList>
            <person name="Spang A."/>
            <person name="Saw J.H."/>
            <person name="Jorgensen S.L."/>
            <person name="Zaremba-Niedzwiedzka K."/>
            <person name="Martijn J."/>
            <person name="Lind A.E."/>
            <person name="van Eijk R."/>
            <person name="Schleper C."/>
            <person name="Guy L."/>
            <person name="Ettema T.J."/>
        </authorList>
    </citation>
    <scope>NUCLEOTIDE SEQUENCE</scope>
</reference>
<sequence length="55" mass="6530">MTKLEPNENGNYLCPYCTRVLTPVIKEWIPAVTDHICHWCKIRFNVFKKGIMTYL</sequence>
<accession>A0A0F9HKZ5</accession>
<organism evidence="1">
    <name type="scientific">marine sediment metagenome</name>
    <dbReference type="NCBI Taxonomy" id="412755"/>
    <lineage>
        <taxon>unclassified sequences</taxon>
        <taxon>metagenomes</taxon>
        <taxon>ecological metagenomes</taxon>
    </lineage>
</organism>
<evidence type="ECO:0000313" key="1">
    <source>
        <dbReference type="EMBL" id="KKL75797.1"/>
    </source>
</evidence>